<dbReference type="InterPro" id="IPR011743">
    <property type="entry name" value="Caa3_sub_IV"/>
</dbReference>
<evidence type="ECO:0000256" key="1">
    <source>
        <dbReference type="ARBA" id="ARBA00004651"/>
    </source>
</evidence>
<reference evidence="7 8" key="1">
    <citation type="journal article" name="Front. Microbiol.">
        <title>Sugar Metabolism of the First Thermophilic Planctomycete Thermogutta terrifontis: Comparative Genomic and Transcriptomic Approaches.</title>
        <authorList>
            <person name="Elcheninov A.G."/>
            <person name="Menzel P."/>
            <person name="Gudbergsdottir S.R."/>
            <person name="Slesarev A.I."/>
            <person name="Kadnikov V.V."/>
            <person name="Krogh A."/>
            <person name="Bonch-Osmolovskaya E.A."/>
            <person name="Peng X."/>
            <person name="Kublanov I.V."/>
        </authorList>
    </citation>
    <scope>NUCLEOTIDE SEQUENCE [LARGE SCALE GENOMIC DNA]</scope>
    <source>
        <strain evidence="7 8">R1</strain>
    </source>
</reference>
<accession>A0A286RHS7</accession>
<organism evidence="7 8">
    <name type="scientific">Thermogutta terrifontis</name>
    <dbReference type="NCBI Taxonomy" id="1331910"/>
    <lineage>
        <taxon>Bacteria</taxon>
        <taxon>Pseudomonadati</taxon>
        <taxon>Planctomycetota</taxon>
        <taxon>Planctomycetia</taxon>
        <taxon>Pirellulales</taxon>
        <taxon>Thermoguttaceae</taxon>
        <taxon>Thermogutta</taxon>
    </lineage>
</organism>
<evidence type="ECO:0000256" key="3">
    <source>
        <dbReference type="ARBA" id="ARBA00022692"/>
    </source>
</evidence>
<evidence type="ECO:0000256" key="5">
    <source>
        <dbReference type="ARBA" id="ARBA00023136"/>
    </source>
</evidence>
<dbReference type="EMBL" id="CP018477">
    <property type="protein sequence ID" value="ASV75510.1"/>
    <property type="molecule type" value="Genomic_DNA"/>
</dbReference>
<evidence type="ECO:0000256" key="4">
    <source>
        <dbReference type="ARBA" id="ARBA00022989"/>
    </source>
</evidence>
<dbReference type="Proteomes" id="UP000215086">
    <property type="component" value="Chromosome"/>
</dbReference>
<dbReference type="AlphaFoldDB" id="A0A286RHS7"/>
<keyword evidence="2" id="KW-1003">Cell membrane</keyword>
<proteinExistence type="predicted"/>
<dbReference type="Pfam" id="PF03626">
    <property type="entry name" value="COX4_pro"/>
    <property type="match status" value="1"/>
</dbReference>
<dbReference type="InterPro" id="IPR005171">
    <property type="entry name" value="Cyt_c_oxidase_su4_prok"/>
</dbReference>
<dbReference type="GO" id="GO:0005886">
    <property type="term" value="C:plasma membrane"/>
    <property type="evidence" value="ECO:0007669"/>
    <property type="project" value="UniProtKB-SubCell"/>
</dbReference>
<feature type="transmembrane region" description="Helical" evidence="6">
    <location>
        <begin position="32"/>
        <end position="53"/>
    </location>
</feature>
<name>A0A286RHS7_9BACT</name>
<dbReference type="NCBIfam" id="TIGR02229">
    <property type="entry name" value="caa3_sub_IV"/>
    <property type="match status" value="1"/>
</dbReference>
<comment type="subcellular location">
    <subcellularLocation>
        <location evidence="1">Cell membrane</location>
        <topology evidence="1">Multi-pass membrane protein</topology>
    </subcellularLocation>
</comment>
<keyword evidence="5 6" id="KW-0472">Membrane</keyword>
<evidence type="ECO:0000313" key="8">
    <source>
        <dbReference type="Proteomes" id="UP000215086"/>
    </source>
</evidence>
<keyword evidence="4 6" id="KW-1133">Transmembrane helix</keyword>
<evidence type="ECO:0000256" key="2">
    <source>
        <dbReference type="ARBA" id="ARBA00022475"/>
    </source>
</evidence>
<feature type="transmembrane region" description="Helical" evidence="6">
    <location>
        <begin position="60"/>
        <end position="81"/>
    </location>
</feature>
<evidence type="ECO:0000256" key="6">
    <source>
        <dbReference type="SAM" id="Phobius"/>
    </source>
</evidence>
<keyword evidence="3 6" id="KW-0812">Transmembrane</keyword>
<protein>
    <submittedName>
        <fullName evidence="7">Cytochrome c oxidase polypeptide IV</fullName>
    </submittedName>
</protein>
<dbReference type="KEGG" id="ttf:THTE_2908"/>
<keyword evidence="8" id="KW-1185">Reference proteome</keyword>
<evidence type="ECO:0000313" key="7">
    <source>
        <dbReference type="EMBL" id="ASV75510.1"/>
    </source>
</evidence>
<gene>
    <name evidence="7" type="ORF">THTE_2908</name>
</gene>
<sequence>MPGHVLVAVFIALLVLTALTVAATWVDLGPGNLFVAIGIATVKAALVALFFMHLRYDHPFYGLVFTLAILFLALFLGLTLVDVRQTFPEVQAALENPV</sequence>